<dbReference type="InterPro" id="IPR000905">
    <property type="entry name" value="Gcp-like_dom"/>
</dbReference>
<organism evidence="2 3">
    <name type="scientific">Spiroplasma alleghenense</name>
    <dbReference type="NCBI Taxonomy" id="216931"/>
    <lineage>
        <taxon>Bacteria</taxon>
        <taxon>Bacillati</taxon>
        <taxon>Mycoplasmatota</taxon>
        <taxon>Mollicutes</taxon>
        <taxon>Entomoplasmatales</taxon>
        <taxon>Spiroplasmataceae</taxon>
        <taxon>Spiroplasma</taxon>
    </lineage>
</organism>
<evidence type="ECO:0000259" key="1">
    <source>
        <dbReference type="Pfam" id="PF00814"/>
    </source>
</evidence>
<dbReference type="InterPro" id="IPR043129">
    <property type="entry name" value="ATPase_NBD"/>
</dbReference>
<accession>A0A345Z2K9</accession>
<dbReference type="SUPFAM" id="SSF53067">
    <property type="entry name" value="Actin-like ATPase domain"/>
    <property type="match status" value="1"/>
</dbReference>
<dbReference type="EMBL" id="CP031376">
    <property type="protein sequence ID" value="AXK50838.1"/>
    <property type="molecule type" value="Genomic_DNA"/>
</dbReference>
<protein>
    <submittedName>
        <fullName evidence="2">Glycoprotease</fullName>
    </submittedName>
</protein>
<dbReference type="KEGG" id="salx:SALLE_v1c01620"/>
<dbReference type="GO" id="GO:0002949">
    <property type="term" value="P:tRNA threonylcarbamoyladenosine modification"/>
    <property type="evidence" value="ECO:0007669"/>
    <property type="project" value="InterPro"/>
</dbReference>
<proteinExistence type="predicted"/>
<dbReference type="GO" id="GO:0008233">
    <property type="term" value="F:peptidase activity"/>
    <property type="evidence" value="ECO:0007669"/>
    <property type="project" value="UniProtKB-KW"/>
</dbReference>
<dbReference type="OrthoDB" id="9784166at2"/>
<dbReference type="AlphaFoldDB" id="A0A345Z2K9"/>
<keyword evidence="2" id="KW-0378">Hydrolase</keyword>
<evidence type="ECO:0000313" key="2">
    <source>
        <dbReference type="EMBL" id="AXK50838.1"/>
    </source>
</evidence>
<gene>
    <name evidence="2" type="ORF">SALLE_v1c01620</name>
</gene>
<dbReference type="NCBIfam" id="TIGR03725">
    <property type="entry name" value="T6A_YeaZ"/>
    <property type="match status" value="1"/>
</dbReference>
<sequence>MELFIDTCNNNLVFLLIQNNKIIDEIILKDNKRISDIFQSNLDDLLKRNSVKLKEIKSIYITKGPGSYTGVRIGLTMGKTLFCINPVVKIFTISSLLFQAGLKNVISILDARSQKSYFGVYENGVSIIEDQILPNETVEDISKSFEGFLIVQDQIDLDYASNFLELKTKFKLVTKAEELNPNYIKNFI</sequence>
<dbReference type="Pfam" id="PF00814">
    <property type="entry name" value="TsaD"/>
    <property type="match status" value="1"/>
</dbReference>
<keyword evidence="3" id="KW-1185">Reference proteome</keyword>
<keyword evidence="2" id="KW-0645">Protease</keyword>
<evidence type="ECO:0000313" key="3">
    <source>
        <dbReference type="Proteomes" id="UP000254792"/>
    </source>
</evidence>
<reference evidence="2 3" key="1">
    <citation type="submission" date="2018-07" db="EMBL/GenBank/DDBJ databases">
        <title>Complete genome sequence of Spiroplasma alleghenense PLHS-1 (ATCC 51752).</title>
        <authorList>
            <person name="Chou L."/>
            <person name="Lee T.-Y."/>
            <person name="Tsai Y.-M."/>
            <person name="Kuo C.-H."/>
        </authorList>
    </citation>
    <scope>NUCLEOTIDE SEQUENCE [LARGE SCALE GENOMIC DNA]</scope>
    <source>
        <strain evidence="2 3">PLHS-1</strain>
    </source>
</reference>
<dbReference type="Gene3D" id="3.30.420.200">
    <property type="match status" value="1"/>
</dbReference>
<dbReference type="Proteomes" id="UP000254792">
    <property type="component" value="Chromosome"/>
</dbReference>
<dbReference type="Gene3D" id="3.30.420.40">
    <property type="match status" value="1"/>
</dbReference>
<dbReference type="InterPro" id="IPR022496">
    <property type="entry name" value="T6A_TsaB"/>
</dbReference>
<dbReference type="RefSeq" id="WP_115557760.1">
    <property type="nucleotide sequence ID" value="NZ_CP031376.1"/>
</dbReference>
<feature type="domain" description="Gcp-like" evidence="1">
    <location>
        <begin position="33"/>
        <end position="130"/>
    </location>
</feature>
<name>A0A345Z2K9_9MOLU</name>
<dbReference type="GO" id="GO:0006508">
    <property type="term" value="P:proteolysis"/>
    <property type="evidence" value="ECO:0007669"/>
    <property type="project" value="UniProtKB-KW"/>
</dbReference>